<dbReference type="Pfam" id="PF00840">
    <property type="entry name" value="Glyco_hydro_7"/>
    <property type="match status" value="1"/>
</dbReference>
<dbReference type="Gene3D" id="2.70.100.10">
    <property type="entry name" value="Glycoside hydrolase, family 7, domain"/>
    <property type="match status" value="2"/>
</dbReference>
<accession>A0A9W9U436</accession>
<evidence type="ECO:0000256" key="10">
    <source>
        <dbReference type="SAM" id="MobiDB-lite"/>
    </source>
</evidence>
<dbReference type="InterPro" id="IPR001722">
    <property type="entry name" value="Glyco_hydro_7"/>
</dbReference>
<evidence type="ECO:0000313" key="12">
    <source>
        <dbReference type="Proteomes" id="UP001147746"/>
    </source>
</evidence>
<keyword evidence="7 9" id="KW-0326">Glycosidase</keyword>
<dbReference type="GO" id="GO:0030245">
    <property type="term" value="P:cellulose catabolic process"/>
    <property type="evidence" value="ECO:0007669"/>
    <property type="project" value="UniProtKB-KW"/>
</dbReference>
<sequence length="270" mass="29749">MEKTKASCAAIFHTKKSDKSTQSAPSAQTRATDSSPIKSPHPQQQNDDSDRDPFSALSEVSDREPIERTSTVWNHFVINLPTIYDFTIFKLDTTLCPDAATCATNCAVNGADYELTYVVTTDIDAFSLTFVTRSNIGPCLYLMEDENTYQMFRLLNQEFSFDVYVSNLRYGLYEALYFVSMDADGGLSGMSTAMENDIVLVMSLWDDHYSDMLWLDSEYSTNATVLGLGVDRGTCAKTSGALDTIESSDASYTLAFSNITVGPIGSTYSS</sequence>
<dbReference type="EMBL" id="JAPZBO010000007">
    <property type="protein sequence ID" value="KAJ5311739.1"/>
    <property type="molecule type" value="Genomic_DNA"/>
</dbReference>
<comment type="similarity">
    <text evidence="2 9">Belongs to the glycosyl hydrolase 7 (cellulase C) family.</text>
</comment>
<dbReference type="InterPro" id="IPR037019">
    <property type="entry name" value="Glyco_hydro_7_sf"/>
</dbReference>
<reference evidence="11" key="1">
    <citation type="submission" date="2022-12" db="EMBL/GenBank/DDBJ databases">
        <authorList>
            <person name="Petersen C."/>
        </authorList>
    </citation>
    <scope>NUCLEOTIDE SEQUENCE</scope>
    <source>
        <strain evidence="11">IBT 21472</strain>
    </source>
</reference>
<dbReference type="Proteomes" id="UP001147746">
    <property type="component" value="Unassembled WGS sequence"/>
</dbReference>
<name>A0A9W9U436_9EURO</name>
<comment type="caution">
    <text evidence="11">The sequence shown here is derived from an EMBL/GenBank/DDBJ whole genome shotgun (WGS) entry which is preliminary data.</text>
</comment>
<evidence type="ECO:0000256" key="9">
    <source>
        <dbReference type="RuleBase" id="RU361164"/>
    </source>
</evidence>
<dbReference type="AlphaFoldDB" id="A0A9W9U436"/>
<keyword evidence="6" id="KW-0119">Carbohydrate metabolism</keyword>
<evidence type="ECO:0000256" key="7">
    <source>
        <dbReference type="ARBA" id="ARBA00023295"/>
    </source>
</evidence>
<evidence type="ECO:0000256" key="5">
    <source>
        <dbReference type="ARBA" id="ARBA00023001"/>
    </source>
</evidence>
<evidence type="ECO:0000256" key="2">
    <source>
        <dbReference type="ARBA" id="ARBA00006044"/>
    </source>
</evidence>
<evidence type="ECO:0000313" key="11">
    <source>
        <dbReference type="EMBL" id="KAJ5311739.1"/>
    </source>
</evidence>
<dbReference type="SUPFAM" id="SSF49899">
    <property type="entry name" value="Concanavalin A-like lectins/glucanases"/>
    <property type="match status" value="1"/>
</dbReference>
<evidence type="ECO:0000256" key="6">
    <source>
        <dbReference type="ARBA" id="ARBA00023277"/>
    </source>
</evidence>
<keyword evidence="4 9" id="KW-0378">Hydrolase</keyword>
<dbReference type="PANTHER" id="PTHR33753:SF2">
    <property type="entry name" value="GLYCOSIDE HYDROLASE FAMILY 7 PROTEIN"/>
    <property type="match status" value="1"/>
</dbReference>
<dbReference type="PANTHER" id="PTHR33753">
    <property type="entry name" value="1,4-BETA-D-GLUCAN CELLOBIOHYDROLASE B"/>
    <property type="match status" value="1"/>
</dbReference>
<feature type="compositionally biased region" description="Polar residues" evidence="10">
    <location>
        <begin position="20"/>
        <end position="46"/>
    </location>
</feature>
<proteinExistence type="inferred from homology"/>
<dbReference type="EC" id="3.2.1.-" evidence="9"/>
<dbReference type="PRINTS" id="PR00734">
    <property type="entry name" value="GLHYDRLASE7"/>
</dbReference>
<keyword evidence="12" id="KW-1185">Reference proteome</keyword>
<keyword evidence="5 9" id="KW-0136">Cellulose degradation</keyword>
<evidence type="ECO:0000256" key="4">
    <source>
        <dbReference type="ARBA" id="ARBA00022801"/>
    </source>
</evidence>
<evidence type="ECO:0000256" key="8">
    <source>
        <dbReference type="ARBA" id="ARBA00023326"/>
    </source>
</evidence>
<gene>
    <name evidence="11" type="ORF">N7476_007599</name>
</gene>
<evidence type="ECO:0000256" key="3">
    <source>
        <dbReference type="ARBA" id="ARBA00022729"/>
    </source>
</evidence>
<dbReference type="InterPro" id="IPR013320">
    <property type="entry name" value="ConA-like_dom_sf"/>
</dbReference>
<comment type="catalytic activity">
    <reaction evidence="1">
        <text>Hydrolysis of (1-&gt;4)-beta-D-glucosidic linkages in cellulose and cellotetraose, releasing cellobiose from the non-reducing ends of the chains.</text>
        <dbReference type="EC" id="3.2.1.91"/>
    </reaction>
</comment>
<keyword evidence="8 9" id="KW-0624">Polysaccharide degradation</keyword>
<reference evidence="11" key="2">
    <citation type="journal article" date="2023" name="IMA Fungus">
        <title>Comparative genomic study of the Penicillium genus elucidates a diverse pangenome and 15 lateral gene transfer events.</title>
        <authorList>
            <person name="Petersen C."/>
            <person name="Sorensen T."/>
            <person name="Nielsen M.R."/>
            <person name="Sondergaard T.E."/>
            <person name="Sorensen J.L."/>
            <person name="Fitzpatrick D.A."/>
            <person name="Frisvad J.C."/>
            <person name="Nielsen K.L."/>
        </authorList>
    </citation>
    <scope>NUCLEOTIDE SEQUENCE</scope>
    <source>
        <strain evidence="11">IBT 21472</strain>
    </source>
</reference>
<organism evidence="11 12">
    <name type="scientific">Penicillium atrosanguineum</name>
    <dbReference type="NCBI Taxonomy" id="1132637"/>
    <lineage>
        <taxon>Eukaryota</taxon>
        <taxon>Fungi</taxon>
        <taxon>Dikarya</taxon>
        <taxon>Ascomycota</taxon>
        <taxon>Pezizomycotina</taxon>
        <taxon>Eurotiomycetes</taxon>
        <taxon>Eurotiomycetidae</taxon>
        <taxon>Eurotiales</taxon>
        <taxon>Aspergillaceae</taxon>
        <taxon>Penicillium</taxon>
    </lineage>
</organism>
<dbReference type="GO" id="GO:0016162">
    <property type="term" value="F:cellulose 1,4-beta-cellobiosidase activity"/>
    <property type="evidence" value="ECO:0007669"/>
    <property type="project" value="UniProtKB-EC"/>
</dbReference>
<feature type="region of interest" description="Disordered" evidence="10">
    <location>
        <begin position="1"/>
        <end position="62"/>
    </location>
</feature>
<protein>
    <recommendedName>
        <fullName evidence="9">Glucanase</fullName>
        <ecNumber evidence="9">3.2.1.-</ecNumber>
    </recommendedName>
</protein>
<evidence type="ECO:0000256" key="1">
    <source>
        <dbReference type="ARBA" id="ARBA00001641"/>
    </source>
</evidence>
<keyword evidence="3" id="KW-0732">Signal</keyword>